<evidence type="ECO:0000313" key="9">
    <source>
        <dbReference type="Proteomes" id="UP000231267"/>
    </source>
</evidence>
<dbReference type="PANTHER" id="PTHR43281">
    <property type="entry name" value="FARNESYL DIPHOSPHATE SYNTHASE"/>
    <property type="match status" value="1"/>
</dbReference>
<dbReference type="GO" id="GO:0016114">
    <property type="term" value="P:terpenoid biosynthetic process"/>
    <property type="evidence" value="ECO:0007669"/>
    <property type="project" value="UniProtKB-ARBA"/>
</dbReference>
<dbReference type="CDD" id="cd00685">
    <property type="entry name" value="Trans_IPPS_HT"/>
    <property type="match status" value="1"/>
</dbReference>
<comment type="caution">
    <text evidence="8">The sequence shown here is derived from an EMBL/GenBank/DDBJ whole genome shotgun (WGS) entry which is preliminary data.</text>
</comment>
<evidence type="ECO:0000256" key="2">
    <source>
        <dbReference type="ARBA" id="ARBA00006706"/>
    </source>
</evidence>
<gene>
    <name evidence="8" type="ORF">COW11_02720</name>
</gene>
<dbReference type="InterPro" id="IPR000092">
    <property type="entry name" value="Polyprenyl_synt"/>
</dbReference>
<sequence>MIKYLPSAKGQAQELIKAMRYSVLVGGKRIRPILMLAIADMFNKPARQIMPAACAVEYIHTLTLILDDLPCMDDSALRRGSPSVHKRFGKATAILASYSLMALAFELLKDDARAIKCMSDAIGVNGVCAGQHLDLEIGAKKISRNTLTYIHEHKTADLFVGSCLIAGHICGARPAQLKALGGYAKYLGLAFQAYDDILSIKRTNKDLGKQTKKDKNSPNIVNLLGMVQTENFLRKYTGLAQRRLSIFGRKAEILRYILKHTIERRK</sequence>
<dbReference type="GO" id="GO:0004659">
    <property type="term" value="F:prenyltransferase activity"/>
    <property type="evidence" value="ECO:0007669"/>
    <property type="project" value="InterPro"/>
</dbReference>
<evidence type="ECO:0000256" key="4">
    <source>
        <dbReference type="ARBA" id="ARBA00022723"/>
    </source>
</evidence>
<dbReference type="GO" id="GO:0046872">
    <property type="term" value="F:metal ion binding"/>
    <property type="evidence" value="ECO:0007669"/>
    <property type="project" value="UniProtKB-KW"/>
</dbReference>
<proteinExistence type="inferred from homology"/>
<organism evidence="8 9">
    <name type="scientific">Candidatus Taenaricola geysiri</name>
    <dbReference type="NCBI Taxonomy" id="1974752"/>
    <lineage>
        <taxon>Bacteria</taxon>
        <taxon>Pseudomonadati</taxon>
        <taxon>Candidatus Omnitrophota</taxon>
        <taxon>Candidatus Taenaricola</taxon>
    </lineage>
</organism>
<dbReference type="InterPro" id="IPR033749">
    <property type="entry name" value="Polyprenyl_synt_CS"/>
</dbReference>
<keyword evidence="6" id="KW-0414">Isoprene biosynthesis</keyword>
<evidence type="ECO:0000256" key="7">
    <source>
        <dbReference type="RuleBase" id="RU004466"/>
    </source>
</evidence>
<reference evidence="8 9" key="1">
    <citation type="submission" date="2017-09" db="EMBL/GenBank/DDBJ databases">
        <title>Depth-based differentiation of microbial function through sediment-hosted aquifers and enrichment of novel symbionts in the deep terrestrial subsurface.</title>
        <authorList>
            <person name="Probst A.J."/>
            <person name="Ladd B."/>
            <person name="Jarett J.K."/>
            <person name="Geller-Mcgrath D.E."/>
            <person name="Sieber C.M."/>
            <person name="Emerson J.B."/>
            <person name="Anantharaman K."/>
            <person name="Thomas B.C."/>
            <person name="Malmstrom R."/>
            <person name="Stieglmeier M."/>
            <person name="Klingl A."/>
            <person name="Woyke T."/>
            <person name="Ryan C.M."/>
            <person name="Banfield J.F."/>
        </authorList>
    </citation>
    <scope>NUCLEOTIDE SEQUENCE [LARGE SCALE GENOMIC DNA]</scope>
    <source>
        <strain evidence="8">CG12_big_fil_rev_8_21_14_0_65_43_15</strain>
    </source>
</reference>
<accession>A0A2J0LFC7</accession>
<evidence type="ECO:0008006" key="10">
    <source>
        <dbReference type="Google" id="ProtNLM"/>
    </source>
</evidence>
<dbReference type="Proteomes" id="UP000231267">
    <property type="component" value="Unassembled WGS sequence"/>
</dbReference>
<evidence type="ECO:0000256" key="6">
    <source>
        <dbReference type="ARBA" id="ARBA00023229"/>
    </source>
</evidence>
<keyword evidence="3 7" id="KW-0808">Transferase</keyword>
<name>A0A2J0LFC7_9BACT</name>
<dbReference type="AlphaFoldDB" id="A0A2J0LFC7"/>
<dbReference type="PROSITE" id="PS00723">
    <property type="entry name" value="POLYPRENYL_SYNTHASE_1"/>
    <property type="match status" value="1"/>
</dbReference>
<dbReference type="SFLD" id="SFLDS00005">
    <property type="entry name" value="Isoprenoid_Synthase_Type_I"/>
    <property type="match status" value="1"/>
</dbReference>
<dbReference type="Gene3D" id="1.10.600.10">
    <property type="entry name" value="Farnesyl Diphosphate Synthase"/>
    <property type="match status" value="1"/>
</dbReference>
<dbReference type="FunFam" id="1.10.600.10:FF:000001">
    <property type="entry name" value="Geranylgeranyl diphosphate synthase"/>
    <property type="match status" value="1"/>
</dbReference>
<evidence type="ECO:0000256" key="1">
    <source>
        <dbReference type="ARBA" id="ARBA00001946"/>
    </source>
</evidence>
<dbReference type="Pfam" id="PF00348">
    <property type="entry name" value="polyprenyl_synt"/>
    <property type="match status" value="1"/>
</dbReference>
<keyword evidence="4" id="KW-0479">Metal-binding</keyword>
<evidence type="ECO:0000256" key="5">
    <source>
        <dbReference type="ARBA" id="ARBA00022842"/>
    </source>
</evidence>
<dbReference type="PANTHER" id="PTHR43281:SF1">
    <property type="entry name" value="FARNESYL DIPHOSPHATE SYNTHASE"/>
    <property type="match status" value="1"/>
</dbReference>
<comment type="similarity">
    <text evidence="2 7">Belongs to the FPP/GGPP synthase family.</text>
</comment>
<evidence type="ECO:0000256" key="3">
    <source>
        <dbReference type="ARBA" id="ARBA00022679"/>
    </source>
</evidence>
<keyword evidence="5" id="KW-0460">Magnesium</keyword>
<protein>
    <recommendedName>
        <fullName evidence="10">Polyprenyl synthetase family protein</fullName>
    </recommendedName>
</protein>
<dbReference type="EMBL" id="PFGP01000058">
    <property type="protein sequence ID" value="PIW66552.1"/>
    <property type="molecule type" value="Genomic_DNA"/>
</dbReference>
<dbReference type="SUPFAM" id="SSF48576">
    <property type="entry name" value="Terpenoid synthases"/>
    <property type="match status" value="1"/>
</dbReference>
<comment type="cofactor">
    <cofactor evidence="1">
        <name>Mg(2+)</name>
        <dbReference type="ChEBI" id="CHEBI:18420"/>
    </cofactor>
</comment>
<evidence type="ECO:0000313" key="8">
    <source>
        <dbReference type="EMBL" id="PIW66552.1"/>
    </source>
</evidence>
<dbReference type="InterPro" id="IPR008949">
    <property type="entry name" value="Isoprenoid_synthase_dom_sf"/>
</dbReference>